<accession>A0A8C0WPY3</accession>
<proteinExistence type="predicted"/>
<name>A0A8C0WPY3_CASCN</name>
<evidence type="ECO:0000313" key="1">
    <source>
        <dbReference type="Ensembl" id="ENSCCNP00000013100.1"/>
    </source>
</evidence>
<dbReference type="Ensembl" id="ENSCCNT00000017213.1">
    <property type="protein sequence ID" value="ENSCCNP00000013100.1"/>
    <property type="gene ID" value="ENSCCNG00000013610.1"/>
</dbReference>
<organism evidence="1">
    <name type="scientific">Castor canadensis</name>
    <name type="common">American beaver</name>
    <dbReference type="NCBI Taxonomy" id="51338"/>
    <lineage>
        <taxon>Eukaryota</taxon>
        <taxon>Metazoa</taxon>
        <taxon>Chordata</taxon>
        <taxon>Craniata</taxon>
        <taxon>Vertebrata</taxon>
        <taxon>Euteleostomi</taxon>
        <taxon>Mammalia</taxon>
        <taxon>Eutheria</taxon>
        <taxon>Euarchontoglires</taxon>
        <taxon>Glires</taxon>
        <taxon>Rodentia</taxon>
        <taxon>Castorimorpha</taxon>
        <taxon>Castoridae</taxon>
        <taxon>Castor</taxon>
    </lineage>
</organism>
<protein>
    <submittedName>
        <fullName evidence="1">Uncharacterized protein</fullName>
    </submittedName>
</protein>
<dbReference type="AlphaFoldDB" id="A0A8C0WPY3"/>
<reference evidence="1" key="1">
    <citation type="submission" date="2023-09" db="UniProtKB">
        <authorList>
            <consortium name="Ensembl"/>
        </authorList>
    </citation>
    <scope>IDENTIFICATION</scope>
</reference>
<sequence>MTVTSRAASSSVPLITVNAKMNKNANSFPNPMIVYAEVLQGYIPIIGASVTAIIESNSGKSKVLELLDNGAGADTFKNDGVYSRYFTAYSGNGKYSLKVRAHGGTNSARRSLQSPANRAAYIPGWVVNGEIKRNPPRPEIDDAQTVLESFSRTATGDAFVMSDVPSGPLPDLFPPRDDFDVGTEYIIRISENIIDLRDNFDDALQVNTSDLAPKKAKSEETFAFKPGKISEENATHIFIAIQSVDESNLTSKSSNIAQVALFVPQEDPSPDPNYPSLEAILVIIVIVFSY</sequence>
<dbReference type="NCBIfam" id="NF041940">
    <property type="entry name" value="choice_anch_X"/>
    <property type="match status" value="1"/>
</dbReference>